<comment type="caution">
    <text evidence="4">The sequence shown here is derived from an EMBL/GenBank/DDBJ whole genome shotgun (WGS) entry which is preliminary data.</text>
</comment>
<organism evidence="4 5">
    <name type="scientific">Ancylobacter vacuolatus</name>
    <dbReference type="NCBI Taxonomy" id="223389"/>
    <lineage>
        <taxon>Bacteria</taxon>
        <taxon>Pseudomonadati</taxon>
        <taxon>Pseudomonadota</taxon>
        <taxon>Alphaproteobacteria</taxon>
        <taxon>Hyphomicrobiales</taxon>
        <taxon>Xanthobacteraceae</taxon>
        <taxon>Ancylobacter</taxon>
    </lineage>
</organism>
<dbReference type="EC" id="4.1.1.98" evidence="4"/>
<feature type="domain" description="3-octaprenyl-4-hydroxybenzoate carboxy-lyase-like C-terminal" evidence="3">
    <location>
        <begin position="322"/>
        <end position="442"/>
    </location>
</feature>
<dbReference type="InterPro" id="IPR049383">
    <property type="entry name" value="UbiD-like_N"/>
</dbReference>
<dbReference type="PANTHER" id="PTHR30108:SF17">
    <property type="entry name" value="FERULIC ACID DECARBOXYLASE 1"/>
    <property type="match status" value="1"/>
</dbReference>
<dbReference type="Pfam" id="PF20696">
    <property type="entry name" value="UbiD_C"/>
    <property type="match status" value="1"/>
</dbReference>
<keyword evidence="5" id="KW-1185">Reference proteome</keyword>
<sequence length="475" mass="51896">MTAVDYNDLRDFIGLVESMGDLKRVDGASADFELGAITEVAAGLPACPALLFDQIPGLRPGHRVFTNATVSTRRAALALGIDPTLPPLEVLKAWKSRRVELKPLDPVSVKDAAFLENSQFGDQVDLSVFPCPIWHKRDGGPYIGSGSLVITKDPDEGWVNAAIYRVQVHGPNRVTIQFDHKGRHGAMISRKYWDRGQPCPVAIVNGQDPALFIAGFEYLPERQSEYAFAGAIKQAPIETFALPVTGLPVPARAEIILEGMLLPFDQDNLPEGPFGEFTGYYAADRRPAPVMDVQAVHYRSNPILLGSPPLKPPRFHFGIPFRAASIWANLEACGVADVVGAWQHVSQLMTVIAIKQRYAGHAKRAGLIAAANSYMGRIVVVVDEDVDPSNLADVMWAVTTRAEPSEDVDIVRNAWSSSLDPRLSMEDRNAGRTSNSKMIIDACIPFELLGSYPPTSALSVEEAQAVRRRWPDILA</sequence>
<evidence type="ECO:0000259" key="1">
    <source>
        <dbReference type="Pfam" id="PF01977"/>
    </source>
</evidence>
<dbReference type="EMBL" id="JAUSUH010000002">
    <property type="protein sequence ID" value="MDQ0346734.1"/>
    <property type="molecule type" value="Genomic_DNA"/>
</dbReference>
<dbReference type="InterPro" id="IPR048304">
    <property type="entry name" value="UbiD_Rift_dom"/>
</dbReference>
<dbReference type="InterPro" id="IPR002830">
    <property type="entry name" value="UbiD"/>
</dbReference>
<dbReference type="InterPro" id="IPR049381">
    <property type="entry name" value="UbiD-like_C"/>
</dbReference>
<evidence type="ECO:0000259" key="2">
    <source>
        <dbReference type="Pfam" id="PF20695"/>
    </source>
</evidence>
<keyword evidence="4" id="KW-0456">Lyase</keyword>
<dbReference type="PANTHER" id="PTHR30108">
    <property type="entry name" value="3-OCTAPRENYL-4-HYDROXYBENZOATE CARBOXY-LYASE-RELATED"/>
    <property type="match status" value="1"/>
</dbReference>
<reference evidence="4 5" key="1">
    <citation type="submission" date="2023-07" db="EMBL/GenBank/DDBJ databases">
        <title>Genomic Encyclopedia of Type Strains, Phase IV (KMG-IV): sequencing the most valuable type-strain genomes for metagenomic binning, comparative biology and taxonomic classification.</title>
        <authorList>
            <person name="Goeker M."/>
        </authorList>
    </citation>
    <scope>NUCLEOTIDE SEQUENCE [LARGE SCALE GENOMIC DNA]</scope>
    <source>
        <strain evidence="4 5">DSM 1277</strain>
    </source>
</reference>
<proteinExistence type="predicted"/>
<dbReference type="Proteomes" id="UP001238467">
    <property type="component" value="Unassembled WGS sequence"/>
</dbReference>
<dbReference type="GO" id="GO:0008694">
    <property type="term" value="F:4-hydroxy-3-polyprenylbenzoate decarboxylase activity"/>
    <property type="evidence" value="ECO:0007669"/>
    <property type="project" value="UniProtKB-EC"/>
</dbReference>
<evidence type="ECO:0000313" key="4">
    <source>
        <dbReference type="EMBL" id="MDQ0346734.1"/>
    </source>
</evidence>
<protein>
    <submittedName>
        <fullName evidence="4">4-hydroxy-3-polyprenylbenzoate decarboxylase</fullName>
        <ecNumber evidence="4">4.1.1.98</ecNumber>
    </submittedName>
</protein>
<dbReference type="SUPFAM" id="SSF143968">
    <property type="entry name" value="UbiD C-terminal domain-like"/>
    <property type="match status" value="1"/>
</dbReference>
<dbReference type="RefSeq" id="WP_307058377.1">
    <property type="nucleotide sequence ID" value="NZ_JAUSUH010000002.1"/>
</dbReference>
<dbReference type="Gene3D" id="3.40.1670.10">
    <property type="entry name" value="UbiD C-terminal domain-like"/>
    <property type="match status" value="1"/>
</dbReference>
<feature type="domain" description="3-octaprenyl-4-hydroxybenzoate carboxy-lyase-like N-terminal" evidence="2">
    <location>
        <begin position="15"/>
        <end position="86"/>
    </location>
</feature>
<gene>
    <name evidence="4" type="ORF">J2S76_001151</name>
</gene>
<feature type="domain" description="3-octaprenyl-4-hydroxybenzoate carboxy-lyase-like Rift-related" evidence="1">
    <location>
        <begin position="110"/>
        <end position="307"/>
    </location>
</feature>
<dbReference type="Pfam" id="PF20695">
    <property type="entry name" value="UbiD_N"/>
    <property type="match status" value="1"/>
</dbReference>
<evidence type="ECO:0000259" key="3">
    <source>
        <dbReference type="Pfam" id="PF20696"/>
    </source>
</evidence>
<name>A0ABU0DEB9_9HYPH</name>
<dbReference type="NCBIfam" id="TIGR00148">
    <property type="entry name" value="UbiD family decarboxylase"/>
    <property type="match status" value="1"/>
</dbReference>
<dbReference type="SUPFAM" id="SSF50475">
    <property type="entry name" value="FMN-binding split barrel"/>
    <property type="match status" value="1"/>
</dbReference>
<accession>A0ABU0DEB9</accession>
<evidence type="ECO:0000313" key="5">
    <source>
        <dbReference type="Proteomes" id="UP001238467"/>
    </source>
</evidence>
<dbReference type="Pfam" id="PF01977">
    <property type="entry name" value="UbiD"/>
    <property type="match status" value="1"/>
</dbReference>